<dbReference type="OrthoDB" id="8561314at2"/>
<protein>
    <submittedName>
        <fullName evidence="4">Flagellar protein FlbT</fullName>
    </submittedName>
</protein>
<name>A0A1M5C5Y1_LOKAT</name>
<evidence type="ECO:0000256" key="2">
    <source>
        <dbReference type="ARBA" id="ARBA00022795"/>
    </source>
</evidence>
<keyword evidence="2" id="KW-1005">Bacterial flagellum biogenesis</keyword>
<dbReference type="GO" id="GO:0048027">
    <property type="term" value="F:mRNA 5'-UTR binding"/>
    <property type="evidence" value="ECO:0007669"/>
    <property type="project" value="InterPro"/>
</dbReference>
<dbReference type="Proteomes" id="UP000183987">
    <property type="component" value="Unassembled WGS sequence"/>
</dbReference>
<dbReference type="EMBL" id="FQUE01000007">
    <property type="protein sequence ID" value="SHF50149.1"/>
    <property type="molecule type" value="Genomic_DNA"/>
</dbReference>
<gene>
    <name evidence="4" type="ORF">SAMN05444339_10727</name>
</gene>
<proteinExistence type="predicted"/>
<dbReference type="GO" id="GO:0044781">
    <property type="term" value="P:bacterial-type flagellum organization"/>
    <property type="evidence" value="ECO:0007669"/>
    <property type="project" value="UniProtKB-KW"/>
</dbReference>
<dbReference type="RefSeq" id="WP_072857908.1">
    <property type="nucleotide sequence ID" value="NZ_FQUE01000007.1"/>
</dbReference>
<evidence type="ECO:0000256" key="3">
    <source>
        <dbReference type="ARBA" id="ARBA00022884"/>
    </source>
</evidence>
<accession>A0A1M5C5Y1</accession>
<dbReference type="InterPro" id="IPR009967">
    <property type="entry name" value="Flagellum_FlbT"/>
</dbReference>
<dbReference type="STRING" id="366533.SAMN05444339_10727"/>
<keyword evidence="4" id="KW-0282">Flagellum</keyword>
<keyword evidence="4" id="KW-0966">Cell projection</keyword>
<evidence type="ECO:0000313" key="4">
    <source>
        <dbReference type="EMBL" id="SHF50149.1"/>
    </source>
</evidence>
<dbReference type="GO" id="GO:1902209">
    <property type="term" value="P:negative regulation of bacterial-type flagellum assembly"/>
    <property type="evidence" value="ECO:0007669"/>
    <property type="project" value="InterPro"/>
</dbReference>
<evidence type="ECO:0000256" key="1">
    <source>
        <dbReference type="ARBA" id="ARBA00022491"/>
    </source>
</evidence>
<dbReference type="Pfam" id="PF07378">
    <property type="entry name" value="FlbT"/>
    <property type="match status" value="1"/>
</dbReference>
<sequence length="144" mass="16217">MLKLTLKPHERVVVNGCVIRNGDRRQALTVENRADIVRESDLLKAEAQATPVSKVYFLMQTALIRPETRDQAVTAIQKGLADLACCFGSEMCNRVMFAANYVSTGDYYKAMSEMRVVLRYEAELLKMRPVHRVAPPQQQAMAQA</sequence>
<dbReference type="GO" id="GO:0006402">
    <property type="term" value="P:mRNA catabolic process"/>
    <property type="evidence" value="ECO:0007669"/>
    <property type="project" value="InterPro"/>
</dbReference>
<keyword evidence="3" id="KW-0694">RNA-binding</keyword>
<dbReference type="AlphaFoldDB" id="A0A1M5C5Y1"/>
<evidence type="ECO:0000313" key="5">
    <source>
        <dbReference type="Proteomes" id="UP000183987"/>
    </source>
</evidence>
<keyword evidence="4" id="KW-0969">Cilium</keyword>
<keyword evidence="1" id="KW-0678">Repressor</keyword>
<organism evidence="4 5">
    <name type="scientific">Loktanella atrilutea</name>
    <dbReference type="NCBI Taxonomy" id="366533"/>
    <lineage>
        <taxon>Bacteria</taxon>
        <taxon>Pseudomonadati</taxon>
        <taxon>Pseudomonadota</taxon>
        <taxon>Alphaproteobacteria</taxon>
        <taxon>Rhodobacterales</taxon>
        <taxon>Roseobacteraceae</taxon>
        <taxon>Loktanella</taxon>
    </lineage>
</organism>
<keyword evidence="5" id="KW-1185">Reference proteome</keyword>
<reference evidence="5" key="1">
    <citation type="submission" date="2016-11" db="EMBL/GenBank/DDBJ databases">
        <authorList>
            <person name="Varghese N."/>
            <person name="Submissions S."/>
        </authorList>
    </citation>
    <scope>NUCLEOTIDE SEQUENCE [LARGE SCALE GENOMIC DNA]</scope>
    <source>
        <strain evidence="5">DSM 29326</strain>
    </source>
</reference>